<protein>
    <submittedName>
        <fullName evidence="1">Uncharacterized protein</fullName>
    </submittedName>
</protein>
<reference evidence="1 2" key="1">
    <citation type="submission" date="2017-02" db="EMBL/GenBank/DDBJ databases">
        <title>Clonality and virulence of isolates of VRE in Hematopoietic Stem Cell Transplanted (HSCT) patients.</title>
        <authorList>
            <person name="Marchi A.P."/>
            <person name="Martins R.C."/>
            <person name="Marie S.K."/>
            <person name="Levin A.S."/>
            <person name="Costa S.F."/>
        </authorList>
    </citation>
    <scope>NUCLEOTIDE SEQUENCE [LARGE SCALE GENOMIC DNA]</scope>
    <source>
        <strain evidence="1 2">LIM1759</strain>
    </source>
</reference>
<sequence length="74" mass="8935">MKLFVGLIIQEKTTFPIYLRLHSTPQKEKIKEKYSVCLIFFRGVSCWLMKEILFFSKKTTIFCMKLKNTPFFFQ</sequence>
<organism evidence="1 2">
    <name type="scientific">Enterococcus faecium</name>
    <name type="common">Streptococcus faecium</name>
    <dbReference type="NCBI Taxonomy" id="1352"/>
    <lineage>
        <taxon>Bacteria</taxon>
        <taxon>Bacillati</taxon>
        <taxon>Bacillota</taxon>
        <taxon>Bacilli</taxon>
        <taxon>Lactobacillales</taxon>
        <taxon>Enterococcaceae</taxon>
        <taxon>Enterococcus</taxon>
    </lineage>
</organism>
<evidence type="ECO:0000313" key="2">
    <source>
        <dbReference type="Proteomes" id="UP000191171"/>
    </source>
</evidence>
<dbReference type="Proteomes" id="UP000191171">
    <property type="component" value="Unassembled WGS sequence"/>
</dbReference>
<evidence type="ECO:0000313" key="1">
    <source>
        <dbReference type="EMBL" id="OOL83113.1"/>
    </source>
</evidence>
<gene>
    <name evidence="1" type="ORF">B1P95_05635</name>
</gene>
<dbReference type="EMBL" id="MVGJ01000025">
    <property type="protein sequence ID" value="OOL83113.1"/>
    <property type="molecule type" value="Genomic_DNA"/>
</dbReference>
<accession>A0A1S8J8U9</accession>
<dbReference type="AlphaFoldDB" id="A0A1S8J8U9"/>
<comment type="caution">
    <text evidence="1">The sequence shown here is derived from an EMBL/GenBank/DDBJ whole genome shotgun (WGS) entry which is preliminary data.</text>
</comment>
<proteinExistence type="predicted"/>
<name>A0A1S8J8U9_ENTFC</name>